<dbReference type="Proteomes" id="UP000185839">
    <property type="component" value="Unassembled WGS sequence"/>
</dbReference>
<evidence type="ECO:0000313" key="2">
    <source>
        <dbReference type="EMBL" id="SIS45018.1"/>
    </source>
</evidence>
<dbReference type="Gene3D" id="2.60.120.260">
    <property type="entry name" value="Galactose-binding domain-like"/>
    <property type="match status" value="1"/>
</dbReference>
<dbReference type="STRING" id="713588.SAMN05421789_101179"/>
<evidence type="ECO:0008006" key="4">
    <source>
        <dbReference type="Google" id="ProtNLM"/>
    </source>
</evidence>
<reference evidence="3" key="1">
    <citation type="submission" date="2017-01" db="EMBL/GenBank/DDBJ databases">
        <authorList>
            <person name="Varghese N."/>
            <person name="Submissions S."/>
        </authorList>
    </citation>
    <scope>NUCLEOTIDE SEQUENCE [LARGE SCALE GENOMIC DNA]</scope>
    <source>
        <strain evidence="3">DSM 23145</strain>
    </source>
</reference>
<dbReference type="EMBL" id="FTOI01000001">
    <property type="protein sequence ID" value="SIS45018.1"/>
    <property type="molecule type" value="Genomic_DNA"/>
</dbReference>
<dbReference type="OrthoDB" id="906679at2"/>
<proteinExistence type="predicted"/>
<protein>
    <recommendedName>
        <fullName evidence="4">Secretion system C-terminal sorting domain-containing protein</fullName>
    </recommendedName>
</protein>
<name>A0A1N7J6N2_9FLAO</name>
<evidence type="ECO:0000313" key="3">
    <source>
        <dbReference type="Proteomes" id="UP000185839"/>
    </source>
</evidence>
<gene>
    <name evidence="2" type="ORF">SAMN05421789_101179</name>
</gene>
<keyword evidence="1" id="KW-0732">Signal</keyword>
<accession>A0A1N7J6N2</accession>
<dbReference type="NCBIfam" id="TIGR04183">
    <property type="entry name" value="Por_Secre_tail"/>
    <property type="match status" value="1"/>
</dbReference>
<keyword evidence="3" id="KW-1185">Reference proteome</keyword>
<sequence length="2156" mass="223381">MTKNLFPQNQMVAPEFDLKSIYQTVLKSLFTVFLLLCSMGVSGQTNIFTYSNSNATIPTGFVLTNNVSTNAIDLGTYLLVDAGAPSDYIVTPSYDLSAYPSVTINVNVATFGSGTAYPLKIEFSTNGGTSWNATTYTTATPSSSTYITGGPITITQTFTATTKFRFSNNGNSGRGVRIQTLKLDANAPAAITSNAVIGNWSSPSSWVGGVVPTSSDNAIIVSGAVIEMDNTTFNTRNAGTTTIVNSCGTLATKVQYINKGTTTVNGTFQLNAGGYSNTDNNFVYGAAGTLIFNNTSSFGVNNTDQFWPTASGPFNVTILQGGMTLNSGANRTVAGTFQTAAGVTLSSATLTLNGTAQINAGGFFNDTPTYGSASTLVYNTTFGLDKEWTSNGAAGVGIPANVTVQAGTLNLPNVSRGIPGNISINTGATLNLNNVSGDLYIGGNWTDGGNFNPNGRAVFFNGAANQTITKTGGETFNYLINNKSGGSLILANNVIINGTSGDVLQLLNAGLLDLYGQTLTLNGTNGNISVNAAGRTITSGVGGVLAIAGNKFVTGSGTLVTAANVTVLATAGIDFGSSKTTVNGTFQINSGGFANNNAPIYGSSSTLVYNGVTGYGAGNEWTGNATSAGQGTPQNVTLTNSSVNMPSTARALAGNLTIGTGSALNLNGTFGSDLNIGGNWTNNKTFNANNRAVFFNGASAQTLTGATTFDYLIMNNSGGLTLNNSISINNGLTLTTGSITLGANNITSPSTVAITGSSALSHIIAISTGRMIRTGVTNTNQLFPLGYSATKYSPITLNNTTGTSDLSVNLSNTFTGAVSDPTKVVNLQWNVTSSAGTTATVSPTWEVGDQGSMVNPATGELGNYQGTAYVLYPTILSQYTTTATAVSLVSGANPIVVGNTGAVYTNAAAYFKSNVTTGTWATPASWQYSTDKVTWSTSTVVPTSSALAITIQNGHTITVGASATAKNLTIDATGVLTVNSSFNISGTNTVKGTWNQTTTSVLTNSGTLTFNSNSIYNNNVNNGTIPIATWNSASNCNIIGYTNSSPVNAVLGLNQTFGNLTFNNAGSSSFINLFSTTSTINVAGILTVGPSINNQVSFSNSAGTITANINKLNITGGFVNGVGASATVNLIVANDMSLSGSGIFRNSTGSGSAIVTVNNDLIITDNGLLQIVAGSNANVPSQTLNVGRDFIINGVDAQLDLKPNSSSSGTSIVNVGRNFSSNNTDPNAVDVDFGSGTVLNNAVNINGNLTHTGSGFYQTFATTQAKGFVLKGGTSTTPSTISYSDSNSDFTSYVVDNGAYVKLLTDLTLGDSSNTLTPVSVFSVNNLGTIDFNDRSIIGHNRPRFITAAGATLITSNSAGFGGTTATGSLMSFGSTNTTSANGAAQFVAGINYTFNSSTTTPFPTGTFGSPASLTFNNANVTSNRTTALTVSGAVNVNGTSVVALNSSGTNNLVLGGVMTIDLNATFDNNGENQITNGGGSIVINGTFITKDAQGFTGTNMAIPGITPTLGANSTIVFGKTGDQDVTNFTPGYKNITFAGSGIKTVTGTGYSISETITINNGVTLDAKSVGFGRVGTKLTMLGNSLFKTGGSGSKPDASGPYTLDPTSTIEFQGTSATEIAVSKLYEKIIVSGNNVKPSGLNLTVNQNTTVTPTGKLTPPSTNDSASSTVFNAKKGIVVQTLAPNSGSVIFQNNAQLMQDSDAVNSGSISMEREATIPVSTFNQYAYWSSPVIGQDFKNIFPGNPTSALYHNESNNKFYTSTGAYIPGRGLAVRNPFIASGAADIKTASLSGTPYNADLSYNLNFTDAQHGYNLVGNPYPSNLNLNQLYLNSSNIASTFLFWDNTSNTEQTQLGNSYTGDSYAKFNALAGDTGTGIPAPGKGAPASNNSKTPNNILKVGQGFMVRAKSSGAAVAFRNTDRITTQTSAQFFGKGGKELVNNRYVVEFVTPRSLVFSNAVVYFENGNNIYAVDDSKLESAVSEGLFTQAEDEKVVINGRSSFVNTDLVKLGTRQFTSGLYSIRLGTKEGIFANGQNIYLKDKQTGIVTNLSEGNYTFTANAGESTGRFEIIYQPETVLATDTKVKENLIVYKDGNDFVVKAQNKKISSLEVFDSAGRLIWALKPESIKAIIPAEKINNGLYVLKINQNGEITSKKIIR</sequence>
<evidence type="ECO:0000256" key="1">
    <source>
        <dbReference type="ARBA" id="ARBA00022729"/>
    </source>
</evidence>
<dbReference type="RefSeq" id="WP_076384422.1">
    <property type="nucleotide sequence ID" value="NZ_FTOI01000001.1"/>
</dbReference>
<dbReference type="InterPro" id="IPR026444">
    <property type="entry name" value="Secre_tail"/>
</dbReference>
<organism evidence="2 3">
    <name type="scientific">Kaistella chaponensis</name>
    <dbReference type="NCBI Taxonomy" id="713588"/>
    <lineage>
        <taxon>Bacteria</taxon>
        <taxon>Pseudomonadati</taxon>
        <taxon>Bacteroidota</taxon>
        <taxon>Flavobacteriia</taxon>
        <taxon>Flavobacteriales</taxon>
        <taxon>Weeksellaceae</taxon>
        <taxon>Chryseobacterium group</taxon>
        <taxon>Kaistella</taxon>
    </lineage>
</organism>